<evidence type="ECO:0000256" key="4">
    <source>
        <dbReference type="ARBA" id="ARBA00047304"/>
    </source>
</evidence>
<evidence type="ECO:0000256" key="1">
    <source>
        <dbReference type="ARBA" id="ARBA00011982"/>
    </source>
</evidence>
<evidence type="ECO:0000256" key="2">
    <source>
        <dbReference type="ARBA" id="ARBA00022801"/>
    </source>
</evidence>
<comment type="catalytic activity">
    <reaction evidence="4">
        <text>NAD(+) + H2O = ADP-D-ribose + nicotinamide + H(+)</text>
        <dbReference type="Rhea" id="RHEA:16301"/>
        <dbReference type="ChEBI" id="CHEBI:15377"/>
        <dbReference type="ChEBI" id="CHEBI:15378"/>
        <dbReference type="ChEBI" id="CHEBI:17154"/>
        <dbReference type="ChEBI" id="CHEBI:57540"/>
        <dbReference type="ChEBI" id="CHEBI:57967"/>
        <dbReference type="EC" id="3.2.2.6"/>
    </reaction>
    <physiologicalReaction direction="left-to-right" evidence="4">
        <dbReference type="Rhea" id="RHEA:16302"/>
    </physiologicalReaction>
</comment>
<dbReference type="Pfam" id="PF01582">
    <property type="entry name" value="TIR"/>
    <property type="match status" value="1"/>
</dbReference>
<reference evidence="6 7" key="1">
    <citation type="journal article" date="2018" name="Front. Plant Sci.">
        <title>Red Clover (Trifolium pratense) and Zigzag Clover (T. medium) - A Picture of Genomic Similarities and Differences.</title>
        <authorList>
            <person name="Dluhosova J."/>
            <person name="Istvanek J."/>
            <person name="Nedelnik J."/>
            <person name="Repkova J."/>
        </authorList>
    </citation>
    <scope>NUCLEOTIDE SEQUENCE [LARGE SCALE GENOMIC DNA]</scope>
    <source>
        <strain evidence="7">cv. 10/8</strain>
        <tissue evidence="6">Leaf</tissue>
    </source>
</reference>
<protein>
    <recommendedName>
        <fullName evidence="1">ADP-ribosyl cyclase/cyclic ADP-ribose hydrolase</fullName>
        <ecNumber evidence="1">3.2.2.6</ecNumber>
    </recommendedName>
</protein>
<evidence type="ECO:0000256" key="3">
    <source>
        <dbReference type="ARBA" id="ARBA00023027"/>
    </source>
</evidence>
<organism evidence="6 7">
    <name type="scientific">Trifolium medium</name>
    <dbReference type="NCBI Taxonomy" id="97028"/>
    <lineage>
        <taxon>Eukaryota</taxon>
        <taxon>Viridiplantae</taxon>
        <taxon>Streptophyta</taxon>
        <taxon>Embryophyta</taxon>
        <taxon>Tracheophyta</taxon>
        <taxon>Spermatophyta</taxon>
        <taxon>Magnoliopsida</taxon>
        <taxon>eudicotyledons</taxon>
        <taxon>Gunneridae</taxon>
        <taxon>Pentapetalae</taxon>
        <taxon>rosids</taxon>
        <taxon>fabids</taxon>
        <taxon>Fabales</taxon>
        <taxon>Fabaceae</taxon>
        <taxon>Papilionoideae</taxon>
        <taxon>50 kb inversion clade</taxon>
        <taxon>NPAAA clade</taxon>
        <taxon>Hologalegina</taxon>
        <taxon>IRL clade</taxon>
        <taxon>Trifolieae</taxon>
        <taxon>Trifolium</taxon>
    </lineage>
</organism>
<name>A0A392SA30_9FABA</name>
<dbReference type="Gene3D" id="3.40.50.10140">
    <property type="entry name" value="Toll/interleukin-1 receptor homology (TIR) domain"/>
    <property type="match status" value="1"/>
</dbReference>
<accession>A0A392SA30</accession>
<dbReference type="InterPro" id="IPR000157">
    <property type="entry name" value="TIR_dom"/>
</dbReference>
<dbReference type="SUPFAM" id="SSF52200">
    <property type="entry name" value="Toll/Interleukin receptor TIR domain"/>
    <property type="match status" value="1"/>
</dbReference>
<dbReference type="EMBL" id="LXQA010334396">
    <property type="protein sequence ID" value="MCI44716.1"/>
    <property type="molecule type" value="Genomic_DNA"/>
</dbReference>
<evidence type="ECO:0000313" key="6">
    <source>
        <dbReference type="EMBL" id="MCI44716.1"/>
    </source>
</evidence>
<sequence>EMAAIADCRADLKQTVFPIFYNVDPSHVRQQNGVYESAFVLHTNKFKDDPHKVNGWKRAMTCFAGSAGWDIRNT</sequence>
<evidence type="ECO:0000313" key="7">
    <source>
        <dbReference type="Proteomes" id="UP000265520"/>
    </source>
</evidence>
<evidence type="ECO:0000259" key="5">
    <source>
        <dbReference type="Pfam" id="PF01582"/>
    </source>
</evidence>
<keyword evidence="3" id="KW-0520">NAD</keyword>
<feature type="non-terminal residue" evidence="6">
    <location>
        <position position="1"/>
    </location>
</feature>
<comment type="caution">
    <text evidence="6">The sequence shown here is derived from an EMBL/GenBank/DDBJ whole genome shotgun (WGS) entry which is preliminary data.</text>
</comment>
<dbReference type="PANTHER" id="PTHR32009:SF39">
    <property type="entry name" value="TIR DOMAIN-CONTAINING PROTEIN"/>
    <property type="match status" value="1"/>
</dbReference>
<dbReference type="PANTHER" id="PTHR32009">
    <property type="entry name" value="TMV RESISTANCE PROTEIN N-LIKE"/>
    <property type="match status" value="1"/>
</dbReference>
<keyword evidence="7" id="KW-1185">Reference proteome</keyword>
<dbReference type="EC" id="3.2.2.6" evidence="1"/>
<dbReference type="InterPro" id="IPR035897">
    <property type="entry name" value="Toll_tir_struct_dom_sf"/>
</dbReference>
<proteinExistence type="predicted"/>
<keyword evidence="2" id="KW-0378">Hydrolase</keyword>
<dbReference type="Proteomes" id="UP000265520">
    <property type="component" value="Unassembled WGS sequence"/>
</dbReference>
<dbReference type="GO" id="GO:0061809">
    <property type="term" value="F:NAD+ nucleosidase activity, cyclic ADP-ribose generating"/>
    <property type="evidence" value="ECO:0007669"/>
    <property type="project" value="UniProtKB-EC"/>
</dbReference>
<dbReference type="GO" id="GO:0007165">
    <property type="term" value="P:signal transduction"/>
    <property type="evidence" value="ECO:0007669"/>
    <property type="project" value="InterPro"/>
</dbReference>
<feature type="domain" description="TIR" evidence="5">
    <location>
        <begin position="1"/>
        <end position="73"/>
    </location>
</feature>
<dbReference type="AlphaFoldDB" id="A0A392SA30"/>